<keyword evidence="2" id="KW-1185">Reference proteome</keyword>
<dbReference type="Proteomes" id="UP001481413">
    <property type="component" value="Unassembled WGS sequence"/>
</dbReference>
<protein>
    <recommendedName>
        <fullName evidence="3">DUF4331 domain-containing protein</fullName>
    </recommendedName>
</protein>
<evidence type="ECO:0000313" key="2">
    <source>
        <dbReference type="Proteomes" id="UP001481413"/>
    </source>
</evidence>
<dbReference type="RefSeq" id="WP_353293732.1">
    <property type="nucleotide sequence ID" value="NZ_BAABWH010000002.1"/>
</dbReference>
<evidence type="ECO:0008006" key="3">
    <source>
        <dbReference type="Google" id="ProtNLM"/>
    </source>
</evidence>
<accession>A0ABP9ZXD8</accession>
<dbReference type="EMBL" id="BAABWH010000002">
    <property type="protein sequence ID" value="GAA6144790.1"/>
    <property type="molecule type" value="Genomic_DNA"/>
</dbReference>
<organism evidence="1 2">
    <name type="scientific">Thalassolituus maritimus</name>
    <dbReference type="NCBI Taxonomy" id="484498"/>
    <lineage>
        <taxon>Bacteria</taxon>
        <taxon>Pseudomonadati</taxon>
        <taxon>Pseudomonadota</taxon>
        <taxon>Gammaproteobacteria</taxon>
        <taxon>Oceanospirillales</taxon>
        <taxon>Oceanospirillaceae</taxon>
        <taxon>Thalassolituus</taxon>
    </lineage>
</organism>
<gene>
    <name evidence="1" type="ORF">NBRC116585_09070</name>
</gene>
<name>A0ABP9ZXD8_9GAMM</name>
<comment type="caution">
    <text evidence="1">The sequence shown here is derived from an EMBL/GenBank/DDBJ whole genome shotgun (WGS) entry which is preliminary data.</text>
</comment>
<sequence>MNFVTQLLTVTFVASSVIISGCKHSDSSAETNPDFNRDIVFKDYGTYGRTVYFEDTDGETWCYYDLLTIDDPEQLKLTVSAPMEEQCSTDTDLILITYNSLITSEVAGDGITSIQTMTRDFDREAMIYPSNGVAREPAPSLPDDGIFQIMTILNAALFGGNPAMVALKLKSENDELYGNIPYILDYLTSDKELQYGDFMSEVGILYYALFSLDDQPDPSVDVPFPVAAQAVRSEIYTDHPYQKLSTTEADPYPLNQIRVE</sequence>
<evidence type="ECO:0000313" key="1">
    <source>
        <dbReference type="EMBL" id="GAA6144790.1"/>
    </source>
</evidence>
<reference evidence="1 2" key="1">
    <citation type="submission" date="2024-04" db="EMBL/GenBank/DDBJ databases">
        <title>Draft genome sequence of Thalassolituus maritimus NBRC 116585.</title>
        <authorList>
            <person name="Miyakawa T."/>
            <person name="Kusuya Y."/>
            <person name="Miura T."/>
        </authorList>
    </citation>
    <scope>NUCLEOTIDE SEQUENCE [LARGE SCALE GENOMIC DNA]</scope>
    <source>
        <strain evidence="1 2">5NW40-0001</strain>
    </source>
</reference>
<proteinExistence type="predicted"/>